<proteinExistence type="predicted"/>
<sequence length="177" mass="21005">RIGVTFETYESRYSHYTKENWFFKISNCTIKNESIRTNLNDKNQTDSFSVRRSVVLQNSKIFFPLSNCFTGFIETRNGSPFFSGQIDQKFFRASFGHRFRPLENFYFLRDNNFYTALPGIDQPIHKAGFLSFKWKDWSIGTYYSEQEAKSKPGIYFISPWKLFEFAYSPEIKNITFP</sequence>
<name>M6RTK4_LEPIR</name>
<dbReference type="Proteomes" id="UP000012092">
    <property type="component" value="Unassembled WGS sequence"/>
</dbReference>
<gene>
    <name evidence="1" type="ORF">LEP1GSC116_4014</name>
</gene>
<dbReference type="EMBL" id="AHNZ02000702">
    <property type="protein sequence ID" value="EMO04168.1"/>
    <property type="molecule type" value="Genomic_DNA"/>
</dbReference>
<evidence type="ECO:0000313" key="1">
    <source>
        <dbReference type="EMBL" id="EMO04168.1"/>
    </source>
</evidence>
<feature type="non-terminal residue" evidence="1">
    <location>
        <position position="1"/>
    </location>
</feature>
<reference evidence="1 2" key="1">
    <citation type="submission" date="2013-01" db="EMBL/GenBank/DDBJ databases">
        <authorList>
            <person name="Harkins D.M."/>
            <person name="Durkin A.S."/>
            <person name="Brinkac L.M."/>
            <person name="Haft D.H."/>
            <person name="Selengut J.D."/>
            <person name="Sanka R."/>
            <person name="DePew J."/>
            <person name="Purushe J."/>
            <person name="Picardeau M."/>
            <person name="Werts C."/>
            <person name="Goarant C."/>
            <person name="Vinetz J.M."/>
            <person name="Sutton G.G."/>
            <person name="Nierman W.C."/>
            <person name="Fouts D.E."/>
        </authorList>
    </citation>
    <scope>NUCLEOTIDE SEQUENCE [LARGE SCALE GENOMIC DNA]</scope>
    <source>
        <strain evidence="1 2">Verdun HP</strain>
    </source>
</reference>
<evidence type="ECO:0000313" key="2">
    <source>
        <dbReference type="Proteomes" id="UP000012092"/>
    </source>
</evidence>
<protein>
    <submittedName>
        <fullName evidence="1">Uncharacterized protein</fullName>
    </submittedName>
</protein>
<accession>M6RTK4</accession>
<comment type="caution">
    <text evidence="1">The sequence shown here is derived from an EMBL/GenBank/DDBJ whole genome shotgun (WGS) entry which is preliminary data.</text>
</comment>
<dbReference type="AlphaFoldDB" id="M6RTK4"/>
<organism evidence="1 2">
    <name type="scientific">Leptospira interrogans serovar Icterohaemorrhagiae str. Verdun HP</name>
    <dbReference type="NCBI Taxonomy" id="1049910"/>
    <lineage>
        <taxon>Bacteria</taxon>
        <taxon>Pseudomonadati</taxon>
        <taxon>Spirochaetota</taxon>
        <taxon>Spirochaetia</taxon>
        <taxon>Leptospirales</taxon>
        <taxon>Leptospiraceae</taxon>
        <taxon>Leptospira</taxon>
    </lineage>
</organism>